<sequence length="50" mass="5648">MRFDKIENVIVDVLAGNLRYEKPTVSNREEEEQVVTESLPAPEALSDNSD</sequence>
<organism evidence="2 3">
    <name type="scientific">Gigaspora margarita</name>
    <dbReference type="NCBI Taxonomy" id="4874"/>
    <lineage>
        <taxon>Eukaryota</taxon>
        <taxon>Fungi</taxon>
        <taxon>Fungi incertae sedis</taxon>
        <taxon>Mucoromycota</taxon>
        <taxon>Glomeromycotina</taxon>
        <taxon>Glomeromycetes</taxon>
        <taxon>Diversisporales</taxon>
        <taxon>Gigasporaceae</taxon>
        <taxon>Gigaspora</taxon>
    </lineage>
</organism>
<accession>A0ABN7WXN2</accession>
<evidence type="ECO:0000313" key="2">
    <source>
        <dbReference type="EMBL" id="CAG8842769.1"/>
    </source>
</evidence>
<dbReference type="Proteomes" id="UP000789901">
    <property type="component" value="Unassembled WGS sequence"/>
</dbReference>
<evidence type="ECO:0000313" key="3">
    <source>
        <dbReference type="Proteomes" id="UP000789901"/>
    </source>
</evidence>
<protein>
    <submittedName>
        <fullName evidence="2">18260_t:CDS:1</fullName>
    </submittedName>
</protein>
<dbReference type="EMBL" id="CAJVQB010070101">
    <property type="protein sequence ID" value="CAG8842769.1"/>
    <property type="molecule type" value="Genomic_DNA"/>
</dbReference>
<comment type="caution">
    <text evidence="2">The sequence shown here is derived from an EMBL/GenBank/DDBJ whole genome shotgun (WGS) entry which is preliminary data.</text>
</comment>
<reference evidence="2 3" key="1">
    <citation type="submission" date="2021-06" db="EMBL/GenBank/DDBJ databases">
        <authorList>
            <person name="Kallberg Y."/>
            <person name="Tangrot J."/>
            <person name="Rosling A."/>
        </authorList>
    </citation>
    <scope>NUCLEOTIDE SEQUENCE [LARGE SCALE GENOMIC DNA]</scope>
    <source>
        <strain evidence="2 3">120-4 pot B 10/14</strain>
    </source>
</reference>
<feature type="region of interest" description="Disordered" evidence="1">
    <location>
        <begin position="24"/>
        <end position="50"/>
    </location>
</feature>
<evidence type="ECO:0000256" key="1">
    <source>
        <dbReference type="SAM" id="MobiDB-lite"/>
    </source>
</evidence>
<gene>
    <name evidence="2" type="ORF">GMARGA_LOCUS36166</name>
</gene>
<keyword evidence="3" id="KW-1185">Reference proteome</keyword>
<name>A0ABN7WXN2_GIGMA</name>
<proteinExistence type="predicted"/>
<feature type="non-terminal residue" evidence="2">
    <location>
        <position position="50"/>
    </location>
</feature>